<feature type="region of interest" description="Disordered" evidence="1">
    <location>
        <begin position="22"/>
        <end position="80"/>
    </location>
</feature>
<keyword evidence="3" id="KW-1185">Reference proteome</keyword>
<dbReference type="KEGG" id="nvi:103315621"/>
<dbReference type="Proteomes" id="UP000002358">
    <property type="component" value="Unassembled WGS sequence"/>
</dbReference>
<name>A0A7M7LTZ3_NASVI</name>
<sequence>MFGEGYAYPKVHYVYCKQDQVPNGREDPGNHQQFVSHRKHDDSESNIPKKVNFNDPEQKRNEVNYTYDPNDTHFPRSTIENGRIKAPPQFSYANAPEPTGPVSILKRAPGQLRSRSVSPGSRYPPEIMQQGYYGHPYPPMMGPYPYMPPNPYCYYPPGNPVFPYPYMNPYMPYHMQPPMPGMDYL</sequence>
<evidence type="ECO:0000313" key="2">
    <source>
        <dbReference type="EnsemblMetazoa" id="XP_008203635"/>
    </source>
</evidence>
<organism evidence="2 3">
    <name type="scientific">Nasonia vitripennis</name>
    <name type="common">Parasitic wasp</name>
    <dbReference type="NCBI Taxonomy" id="7425"/>
    <lineage>
        <taxon>Eukaryota</taxon>
        <taxon>Metazoa</taxon>
        <taxon>Ecdysozoa</taxon>
        <taxon>Arthropoda</taxon>
        <taxon>Hexapoda</taxon>
        <taxon>Insecta</taxon>
        <taxon>Pterygota</taxon>
        <taxon>Neoptera</taxon>
        <taxon>Endopterygota</taxon>
        <taxon>Hymenoptera</taxon>
        <taxon>Apocrita</taxon>
        <taxon>Proctotrupomorpha</taxon>
        <taxon>Chalcidoidea</taxon>
        <taxon>Pteromalidae</taxon>
        <taxon>Pteromalinae</taxon>
        <taxon>Nasonia</taxon>
    </lineage>
</organism>
<dbReference type="RefSeq" id="XP_008203635.1">
    <property type="nucleotide sequence ID" value="XM_008205413.1"/>
</dbReference>
<dbReference type="EnsemblMetazoa" id="XM_008205413">
    <property type="protein sequence ID" value="XP_008203635"/>
    <property type="gene ID" value="LOC103315621"/>
</dbReference>
<accession>A0A7M7LTZ3</accession>
<evidence type="ECO:0000256" key="1">
    <source>
        <dbReference type="SAM" id="MobiDB-lite"/>
    </source>
</evidence>
<protein>
    <submittedName>
        <fullName evidence="2">Uncharacterized protein</fullName>
    </submittedName>
</protein>
<reference evidence="2" key="1">
    <citation type="submission" date="2021-01" db="UniProtKB">
        <authorList>
            <consortium name="EnsemblMetazoa"/>
        </authorList>
    </citation>
    <scope>IDENTIFICATION</scope>
</reference>
<dbReference type="GeneID" id="103315621"/>
<evidence type="ECO:0000313" key="3">
    <source>
        <dbReference type="Proteomes" id="UP000002358"/>
    </source>
</evidence>
<dbReference type="InParanoid" id="A0A7M7LTZ3"/>
<dbReference type="AlphaFoldDB" id="A0A7M7LTZ3"/>
<proteinExistence type="predicted"/>